<evidence type="ECO:0000256" key="1">
    <source>
        <dbReference type="ARBA" id="ARBA00023015"/>
    </source>
</evidence>
<reference evidence="5 6" key="1">
    <citation type="submission" date="2019-01" db="EMBL/GenBank/DDBJ databases">
        <authorList>
            <person name="Chen W.-M."/>
        </authorList>
    </citation>
    <scope>NUCLEOTIDE SEQUENCE [LARGE SCALE GENOMIC DNA]</scope>
    <source>
        <strain evidence="5 6">KYPC3</strain>
    </source>
</reference>
<dbReference type="PROSITE" id="PS01124">
    <property type="entry name" value="HTH_ARAC_FAMILY_2"/>
    <property type="match status" value="1"/>
</dbReference>
<dbReference type="EMBL" id="SACS01000004">
    <property type="protein sequence ID" value="RVU40441.1"/>
    <property type="molecule type" value="Genomic_DNA"/>
</dbReference>
<dbReference type="RefSeq" id="WP_127697985.1">
    <property type="nucleotide sequence ID" value="NZ_SACS01000004.1"/>
</dbReference>
<keyword evidence="6" id="KW-1185">Reference proteome</keyword>
<keyword evidence="3" id="KW-0804">Transcription</keyword>
<dbReference type="PROSITE" id="PS00041">
    <property type="entry name" value="HTH_ARAC_FAMILY_1"/>
    <property type="match status" value="1"/>
</dbReference>
<dbReference type="Gene3D" id="3.40.50.880">
    <property type="match status" value="1"/>
</dbReference>
<dbReference type="PANTHER" id="PTHR43280:SF2">
    <property type="entry name" value="HTH-TYPE TRANSCRIPTIONAL REGULATOR EXSA"/>
    <property type="match status" value="1"/>
</dbReference>
<dbReference type="OrthoDB" id="9803764at2"/>
<evidence type="ECO:0000259" key="4">
    <source>
        <dbReference type="PROSITE" id="PS01124"/>
    </source>
</evidence>
<name>A0A437R148_9GAMM</name>
<proteinExistence type="predicted"/>
<dbReference type="AlphaFoldDB" id="A0A437R148"/>
<dbReference type="SUPFAM" id="SSF52317">
    <property type="entry name" value="Class I glutamine amidotransferase-like"/>
    <property type="match status" value="1"/>
</dbReference>
<dbReference type="Proteomes" id="UP000283077">
    <property type="component" value="Unassembled WGS sequence"/>
</dbReference>
<accession>A0A437R148</accession>
<dbReference type="Pfam" id="PF12833">
    <property type="entry name" value="HTH_18"/>
    <property type="match status" value="1"/>
</dbReference>
<feature type="domain" description="HTH araC/xylS-type" evidence="4">
    <location>
        <begin position="225"/>
        <end position="323"/>
    </location>
</feature>
<evidence type="ECO:0000313" key="5">
    <source>
        <dbReference type="EMBL" id="RVU40441.1"/>
    </source>
</evidence>
<dbReference type="SUPFAM" id="SSF46689">
    <property type="entry name" value="Homeodomain-like"/>
    <property type="match status" value="2"/>
</dbReference>
<keyword evidence="2" id="KW-0238">DNA-binding</keyword>
<comment type="caution">
    <text evidence="5">The sequence shown here is derived from an EMBL/GenBank/DDBJ whole genome shotgun (WGS) entry which is preliminary data.</text>
</comment>
<dbReference type="SMART" id="SM00342">
    <property type="entry name" value="HTH_ARAC"/>
    <property type="match status" value="1"/>
</dbReference>
<dbReference type="GO" id="GO:0043565">
    <property type="term" value="F:sequence-specific DNA binding"/>
    <property type="evidence" value="ECO:0007669"/>
    <property type="project" value="InterPro"/>
</dbReference>
<evidence type="ECO:0000256" key="2">
    <source>
        <dbReference type="ARBA" id="ARBA00023125"/>
    </source>
</evidence>
<evidence type="ECO:0000256" key="3">
    <source>
        <dbReference type="ARBA" id="ARBA00023163"/>
    </source>
</evidence>
<evidence type="ECO:0000313" key="6">
    <source>
        <dbReference type="Proteomes" id="UP000283077"/>
    </source>
</evidence>
<dbReference type="InterPro" id="IPR018060">
    <property type="entry name" value="HTH_AraC"/>
</dbReference>
<protein>
    <submittedName>
        <fullName evidence="5">Helix-turn-helix domain-containing protein</fullName>
    </submittedName>
</protein>
<gene>
    <name evidence="5" type="ORF">EOE67_05165</name>
</gene>
<sequence length="327" mass="37325">MIQVSIVLYPGVASGQVCGIADYFRFCNDLAQFQQPDLQEPLYQVQLMDIGNQPQHQAGMMKFECQPLDFQQSQLIVIPGSYAHNNVELTAVIKQFSEARQHFTEAHQRQIPIAASCNGSFALAATGLLDGKIATTCWFLAEFFRYYFPQVQLQVDHKVSEQTGLYTAGATNAYIQLCLALTQLHQGVRFSQQMAKIMLTDPNCSSQTPYLTLSQMAPQRDDKILQIQQYLHDHLAENIELAQVADHFAMTQRTLIRRFKQSTGDTPMAYLQKQRIEKAKQLLESSQLPIEQLLNVVGYEDLSSFRKLFQQYTSLTPKAYRERFYLT</sequence>
<keyword evidence="1" id="KW-0805">Transcription regulation</keyword>
<dbReference type="InterPro" id="IPR009057">
    <property type="entry name" value="Homeodomain-like_sf"/>
</dbReference>
<dbReference type="InterPro" id="IPR018062">
    <property type="entry name" value="HTH_AraC-typ_CS"/>
</dbReference>
<organism evidence="5 6">
    <name type="scientific">Rheinheimera riviphila</name>
    <dbReference type="NCBI Taxonomy" id="1834037"/>
    <lineage>
        <taxon>Bacteria</taxon>
        <taxon>Pseudomonadati</taxon>
        <taxon>Pseudomonadota</taxon>
        <taxon>Gammaproteobacteria</taxon>
        <taxon>Chromatiales</taxon>
        <taxon>Chromatiaceae</taxon>
        <taxon>Rheinheimera</taxon>
    </lineage>
</organism>
<dbReference type="Gene3D" id="1.10.10.60">
    <property type="entry name" value="Homeodomain-like"/>
    <property type="match status" value="2"/>
</dbReference>
<dbReference type="InterPro" id="IPR029062">
    <property type="entry name" value="Class_I_gatase-like"/>
</dbReference>
<dbReference type="PANTHER" id="PTHR43280">
    <property type="entry name" value="ARAC-FAMILY TRANSCRIPTIONAL REGULATOR"/>
    <property type="match status" value="1"/>
</dbReference>
<dbReference type="GO" id="GO:0003700">
    <property type="term" value="F:DNA-binding transcription factor activity"/>
    <property type="evidence" value="ECO:0007669"/>
    <property type="project" value="InterPro"/>
</dbReference>